<dbReference type="AlphaFoldDB" id="A0A284RVM9"/>
<dbReference type="EMBL" id="FUEG01000018">
    <property type="protein sequence ID" value="SJL12816.1"/>
    <property type="molecule type" value="Genomic_DNA"/>
</dbReference>
<protein>
    <submittedName>
        <fullName evidence="1">Uncharacterized protein</fullName>
    </submittedName>
</protein>
<keyword evidence="2" id="KW-1185">Reference proteome</keyword>
<dbReference type="STRING" id="47428.A0A284RVM9"/>
<name>A0A284RVM9_ARMOS</name>
<reference evidence="2" key="1">
    <citation type="journal article" date="2017" name="Nat. Ecol. Evol.">
        <title>Genome expansion and lineage-specific genetic innovations in the forest pathogenic fungi Armillaria.</title>
        <authorList>
            <person name="Sipos G."/>
            <person name="Prasanna A.N."/>
            <person name="Walter M.C."/>
            <person name="O'Connor E."/>
            <person name="Balint B."/>
            <person name="Krizsan K."/>
            <person name="Kiss B."/>
            <person name="Hess J."/>
            <person name="Varga T."/>
            <person name="Slot J."/>
            <person name="Riley R."/>
            <person name="Boka B."/>
            <person name="Rigling D."/>
            <person name="Barry K."/>
            <person name="Lee J."/>
            <person name="Mihaltcheva S."/>
            <person name="LaButti K."/>
            <person name="Lipzen A."/>
            <person name="Waldron R."/>
            <person name="Moloney N.M."/>
            <person name="Sperisen C."/>
            <person name="Kredics L."/>
            <person name="Vagvoelgyi C."/>
            <person name="Patrignani A."/>
            <person name="Fitzpatrick D."/>
            <person name="Nagy I."/>
            <person name="Doyle S."/>
            <person name="Anderson J.B."/>
            <person name="Grigoriev I.V."/>
            <person name="Gueldener U."/>
            <person name="Muensterkoetter M."/>
            <person name="Nagy L.G."/>
        </authorList>
    </citation>
    <scope>NUCLEOTIDE SEQUENCE [LARGE SCALE GENOMIC DNA]</scope>
    <source>
        <strain evidence="2">C18/9</strain>
    </source>
</reference>
<dbReference type="OMA" id="RVHVNIC"/>
<proteinExistence type="predicted"/>
<dbReference type="PANTHER" id="PTHR38846">
    <property type="entry name" value="C3H1-TYPE DOMAIN-CONTAINING PROTEIN"/>
    <property type="match status" value="1"/>
</dbReference>
<sequence>MPSRRNRKQSAVPSITPMDIILAQQLAVSYYNQCRHIMLAQFIEFTRRFYLGIGTLNGGFQHVISARPPTPIEVFFARYPEYPYDQSRETMSQFWEMSSQFGWSERVNHEALGGLRDAIAQQFNDIYGADVNDLQAWQRLCGLVGDGSIPDNIAACRAVIRRVHVNICDLVDYPATTIPPPVFFTESALAKYSREFGKIFPRKNAYSGGLLKFLLRHIFHPSHDLGIGSDSGRTSAGG</sequence>
<evidence type="ECO:0000313" key="1">
    <source>
        <dbReference type="EMBL" id="SJL12816.1"/>
    </source>
</evidence>
<accession>A0A284RVM9</accession>
<dbReference type="OrthoDB" id="6105938at2759"/>
<dbReference type="Proteomes" id="UP000219338">
    <property type="component" value="Unassembled WGS sequence"/>
</dbReference>
<evidence type="ECO:0000313" key="2">
    <source>
        <dbReference type="Proteomes" id="UP000219338"/>
    </source>
</evidence>
<gene>
    <name evidence="1" type="ORF">ARMOST_16247</name>
</gene>
<organism evidence="1 2">
    <name type="scientific">Armillaria ostoyae</name>
    <name type="common">Armillaria root rot fungus</name>
    <dbReference type="NCBI Taxonomy" id="47428"/>
    <lineage>
        <taxon>Eukaryota</taxon>
        <taxon>Fungi</taxon>
        <taxon>Dikarya</taxon>
        <taxon>Basidiomycota</taxon>
        <taxon>Agaricomycotina</taxon>
        <taxon>Agaricomycetes</taxon>
        <taxon>Agaricomycetidae</taxon>
        <taxon>Agaricales</taxon>
        <taxon>Marasmiineae</taxon>
        <taxon>Physalacriaceae</taxon>
        <taxon>Armillaria</taxon>
    </lineage>
</organism>
<dbReference type="PANTHER" id="PTHR38846:SF1">
    <property type="entry name" value="C3H1-TYPE DOMAIN-CONTAINING PROTEIN"/>
    <property type="match status" value="1"/>
</dbReference>